<comment type="caution">
    <text evidence="2">The sequence shown here is derived from an EMBL/GenBank/DDBJ whole genome shotgun (WGS) entry which is preliminary data.</text>
</comment>
<keyword evidence="3" id="KW-1185">Reference proteome</keyword>
<sequence length="170" mass="19096">MSIAGDQRNHTSFNPFFLPWRASNNSSHLPCCSSGCISQMSGERRWSKSTALGTPRWPGTCTIFCHKYIHSRERESNRKELAKKKASNNNRGEHLPADRAPLGPGSGSEGAKKKRREISEERGVAICKQSLSILVTSLLERRIYGGPSQEFGNHSCDWDFGNLHKLRIRI</sequence>
<dbReference type="Proteomes" id="UP001054837">
    <property type="component" value="Unassembled WGS sequence"/>
</dbReference>
<dbReference type="AlphaFoldDB" id="A0AAV4WGL3"/>
<name>A0AAV4WGL3_9ARAC</name>
<reference evidence="2 3" key="1">
    <citation type="submission" date="2021-06" db="EMBL/GenBank/DDBJ databases">
        <title>Caerostris darwini draft genome.</title>
        <authorList>
            <person name="Kono N."/>
            <person name="Arakawa K."/>
        </authorList>
    </citation>
    <scope>NUCLEOTIDE SEQUENCE [LARGE SCALE GENOMIC DNA]</scope>
</reference>
<dbReference type="EMBL" id="BPLQ01014670">
    <property type="protein sequence ID" value="GIY81892.1"/>
    <property type="molecule type" value="Genomic_DNA"/>
</dbReference>
<gene>
    <name evidence="2" type="ORF">CDAR_43241</name>
</gene>
<evidence type="ECO:0000256" key="1">
    <source>
        <dbReference type="SAM" id="MobiDB-lite"/>
    </source>
</evidence>
<evidence type="ECO:0000313" key="2">
    <source>
        <dbReference type="EMBL" id="GIY81892.1"/>
    </source>
</evidence>
<proteinExistence type="predicted"/>
<feature type="region of interest" description="Disordered" evidence="1">
    <location>
        <begin position="72"/>
        <end position="116"/>
    </location>
</feature>
<protein>
    <submittedName>
        <fullName evidence="2">Uncharacterized protein</fullName>
    </submittedName>
</protein>
<evidence type="ECO:0000313" key="3">
    <source>
        <dbReference type="Proteomes" id="UP001054837"/>
    </source>
</evidence>
<organism evidence="2 3">
    <name type="scientific">Caerostris darwini</name>
    <dbReference type="NCBI Taxonomy" id="1538125"/>
    <lineage>
        <taxon>Eukaryota</taxon>
        <taxon>Metazoa</taxon>
        <taxon>Ecdysozoa</taxon>
        <taxon>Arthropoda</taxon>
        <taxon>Chelicerata</taxon>
        <taxon>Arachnida</taxon>
        <taxon>Araneae</taxon>
        <taxon>Araneomorphae</taxon>
        <taxon>Entelegynae</taxon>
        <taxon>Araneoidea</taxon>
        <taxon>Araneidae</taxon>
        <taxon>Caerostris</taxon>
    </lineage>
</organism>
<accession>A0AAV4WGL3</accession>